<comment type="caution">
    <text evidence="2">The sequence shown here is derived from an EMBL/GenBank/DDBJ whole genome shotgun (WGS) entry which is preliminary data.</text>
</comment>
<feature type="region of interest" description="Disordered" evidence="1">
    <location>
        <begin position="36"/>
        <end position="112"/>
    </location>
</feature>
<name>A0A2S7K6Y3_9PROT</name>
<evidence type="ECO:0000313" key="3">
    <source>
        <dbReference type="Proteomes" id="UP000239504"/>
    </source>
</evidence>
<dbReference type="RefSeq" id="WP_104829484.1">
    <property type="nucleotide sequence ID" value="NZ_PJCH01000005.1"/>
</dbReference>
<sequence>MQKDQSARIATRGMDVCAEQTRRTFTTIAYLMLLDGPGEKDRPSVRLSGGPVSQQRILHKKEFSYMAKGQQRSNREPKKPKQNKPKKIESTLSKVTETFRAKPRAISKSGGK</sequence>
<accession>A0A2S7K6Y3</accession>
<evidence type="ECO:0000256" key="1">
    <source>
        <dbReference type="SAM" id="MobiDB-lite"/>
    </source>
</evidence>
<protein>
    <submittedName>
        <fullName evidence="2">Uncharacterized protein</fullName>
    </submittedName>
</protein>
<dbReference type="Proteomes" id="UP000239504">
    <property type="component" value="Unassembled WGS sequence"/>
</dbReference>
<organism evidence="2 3">
    <name type="scientific">Hyphococcus luteus</name>
    <dbReference type="NCBI Taxonomy" id="2058213"/>
    <lineage>
        <taxon>Bacteria</taxon>
        <taxon>Pseudomonadati</taxon>
        <taxon>Pseudomonadota</taxon>
        <taxon>Alphaproteobacteria</taxon>
        <taxon>Parvularculales</taxon>
        <taxon>Parvularculaceae</taxon>
        <taxon>Hyphococcus</taxon>
    </lineage>
</organism>
<dbReference type="AlphaFoldDB" id="A0A2S7K6Y3"/>
<keyword evidence="3" id="KW-1185">Reference proteome</keyword>
<gene>
    <name evidence="2" type="ORF">CW354_08010</name>
</gene>
<dbReference type="EMBL" id="PJCH01000005">
    <property type="protein sequence ID" value="PQA88239.1"/>
    <property type="molecule type" value="Genomic_DNA"/>
</dbReference>
<evidence type="ECO:0000313" key="2">
    <source>
        <dbReference type="EMBL" id="PQA88239.1"/>
    </source>
</evidence>
<proteinExistence type="predicted"/>
<reference evidence="2 3" key="1">
    <citation type="submission" date="2017-12" db="EMBL/GenBank/DDBJ databases">
        <authorList>
            <person name="Hurst M.R.H."/>
        </authorList>
    </citation>
    <scope>NUCLEOTIDE SEQUENCE [LARGE SCALE GENOMIC DNA]</scope>
    <source>
        <strain evidence="2 3">SY-3-19</strain>
    </source>
</reference>
<feature type="compositionally biased region" description="Basic residues" evidence="1">
    <location>
        <begin position="101"/>
        <end position="112"/>
    </location>
</feature>